<evidence type="ECO:0000256" key="4">
    <source>
        <dbReference type="ARBA" id="ARBA00022840"/>
    </source>
</evidence>
<keyword evidence="4 5" id="KW-0067">ATP-binding</keyword>
<keyword evidence="2 5" id="KW-0547">Nucleotide-binding</keyword>
<evidence type="ECO:0000259" key="7">
    <source>
        <dbReference type="PROSITE" id="PS50011"/>
    </source>
</evidence>
<dbReference type="GO" id="GO:0005524">
    <property type="term" value="F:ATP binding"/>
    <property type="evidence" value="ECO:0007669"/>
    <property type="project" value="UniProtKB-UniRule"/>
</dbReference>
<evidence type="ECO:0000256" key="5">
    <source>
        <dbReference type="PROSITE-ProRule" id="PRU10141"/>
    </source>
</evidence>
<dbReference type="InterPro" id="IPR008271">
    <property type="entry name" value="Ser/Thr_kinase_AS"/>
</dbReference>
<feature type="compositionally biased region" description="Pro residues" evidence="6">
    <location>
        <begin position="454"/>
        <end position="463"/>
    </location>
</feature>
<protein>
    <recommendedName>
        <fullName evidence="7">Protein kinase domain-containing protein</fullName>
    </recommendedName>
</protein>
<evidence type="ECO:0000313" key="8">
    <source>
        <dbReference type="EMBL" id="KCW66610.1"/>
    </source>
</evidence>
<proteinExistence type="predicted"/>
<dbReference type="InParanoid" id="A0A059BLM9"/>
<reference evidence="8" key="1">
    <citation type="submission" date="2013-07" db="EMBL/GenBank/DDBJ databases">
        <title>The genome of Eucalyptus grandis.</title>
        <authorList>
            <person name="Schmutz J."/>
            <person name="Hayes R."/>
            <person name="Myburg A."/>
            <person name="Tuskan G."/>
            <person name="Grattapaglia D."/>
            <person name="Rokhsar D.S."/>
        </authorList>
    </citation>
    <scope>NUCLEOTIDE SEQUENCE</scope>
    <source>
        <tissue evidence="8">Leaf extractions</tissue>
    </source>
</reference>
<dbReference type="OMA" id="CENQFIV"/>
<dbReference type="EMBL" id="KK198758">
    <property type="protein sequence ID" value="KCW66610.1"/>
    <property type="molecule type" value="Genomic_DNA"/>
</dbReference>
<organism evidence="8">
    <name type="scientific">Eucalyptus grandis</name>
    <name type="common">Flooded gum</name>
    <dbReference type="NCBI Taxonomy" id="71139"/>
    <lineage>
        <taxon>Eukaryota</taxon>
        <taxon>Viridiplantae</taxon>
        <taxon>Streptophyta</taxon>
        <taxon>Embryophyta</taxon>
        <taxon>Tracheophyta</taxon>
        <taxon>Spermatophyta</taxon>
        <taxon>Magnoliopsida</taxon>
        <taxon>eudicotyledons</taxon>
        <taxon>Gunneridae</taxon>
        <taxon>Pentapetalae</taxon>
        <taxon>rosids</taxon>
        <taxon>malvids</taxon>
        <taxon>Myrtales</taxon>
        <taxon>Myrtaceae</taxon>
        <taxon>Myrtoideae</taxon>
        <taxon>Eucalypteae</taxon>
        <taxon>Eucalyptus</taxon>
    </lineage>
</organism>
<dbReference type="InterPro" id="IPR011009">
    <property type="entry name" value="Kinase-like_dom_sf"/>
</dbReference>
<dbReference type="Gene3D" id="1.10.510.10">
    <property type="entry name" value="Transferase(Phosphotransferase) domain 1"/>
    <property type="match status" value="1"/>
</dbReference>
<dbReference type="InterPro" id="IPR000719">
    <property type="entry name" value="Prot_kinase_dom"/>
</dbReference>
<feature type="compositionally biased region" description="Basic residues" evidence="6">
    <location>
        <begin position="470"/>
        <end position="480"/>
    </location>
</feature>
<dbReference type="InterPro" id="IPR017441">
    <property type="entry name" value="Protein_kinase_ATP_BS"/>
</dbReference>
<dbReference type="SUPFAM" id="SSF56112">
    <property type="entry name" value="Protein kinase-like (PK-like)"/>
    <property type="match status" value="1"/>
</dbReference>
<dbReference type="PROSITE" id="PS50011">
    <property type="entry name" value="PROTEIN_KINASE_DOM"/>
    <property type="match status" value="1"/>
</dbReference>
<dbReference type="SMART" id="SM00220">
    <property type="entry name" value="S_TKc"/>
    <property type="match status" value="1"/>
</dbReference>
<feature type="binding site" evidence="5">
    <location>
        <position position="90"/>
    </location>
    <ligand>
        <name>ATP</name>
        <dbReference type="ChEBI" id="CHEBI:30616"/>
    </ligand>
</feature>
<dbReference type="FunCoup" id="A0A059BLM9">
    <property type="interactions" value="300"/>
</dbReference>
<accession>A0A059BLM9</accession>
<dbReference type="PROSITE" id="PS00107">
    <property type="entry name" value="PROTEIN_KINASE_ATP"/>
    <property type="match status" value="1"/>
</dbReference>
<dbReference type="PROSITE" id="PS00108">
    <property type="entry name" value="PROTEIN_KINASE_ST"/>
    <property type="match status" value="1"/>
</dbReference>
<dbReference type="OrthoDB" id="4062651at2759"/>
<dbReference type="Gramene" id="KCW66610">
    <property type="protein sequence ID" value="KCW66610"/>
    <property type="gene ID" value="EUGRSUZ_F00404"/>
</dbReference>
<evidence type="ECO:0000256" key="1">
    <source>
        <dbReference type="ARBA" id="ARBA00022679"/>
    </source>
</evidence>
<dbReference type="eggNOG" id="KOG1187">
    <property type="taxonomic scope" value="Eukaryota"/>
</dbReference>
<feature type="compositionally biased region" description="Basic and acidic residues" evidence="6">
    <location>
        <begin position="508"/>
        <end position="532"/>
    </location>
</feature>
<dbReference type="KEGG" id="egr:104448013"/>
<feature type="region of interest" description="Disordered" evidence="6">
    <location>
        <begin position="395"/>
        <end position="421"/>
    </location>
</feature>
<feature type="region of interest" description="Disordered" evidence="6">
    <location>
        <begin position="449"/>
        <end position="538"/>
    </location>
</feature>
<sequence>MGYLSCSGETAVATCDPYNWDCKRTATATATAAKHKPNKPAKKKKIRKFSYCDLVKATDAFSAESFLGRGSHGSVYRAVLDDGKLVAAVKRTKIPSSASAAAMTTNHNLNLIFNDGNNNNNNASPAENEIEILSRVHSPRLVNLIGFCDDVSDGLLYLVVEFMPNGSLYDLLHRSSRLPGWTRRIRFALQVAKAVLCLHSADPPVIHRDIKSSNVLIDGGSNARLGDFGLALRGHVEDVRARCTPPAGTLGYLDPGYLLPSDLSAKSDVFSFGILLLEIVSGRNAIDVNFSPPSIVDWAVPLIRRRAFDAIWDDRIDPPADPAAVRSVAALAARCVKGSARRRPEMAEVVEVLREASRRARAWRSWGRRRAAGTSAGADAAAAGGDEMAKAMRRLGSGRRNSKVSSVPTAECGSEGSGVASVGQKTVAVGSGVHVVRSRSVGSYGEIWAASRKQPPPPPPPPNHGSAAKRAVRAGLRKSRSMGVMQSRRAGYRDLQGSDDEATTSRDGGTEADRAVAKESEGSNESERKLLERPPAQL</sequence>
<evidence type="ECO:0000256" key="6">
    <source>
        <dbReference type="SAM" id="MobiDB-lite"/>
    </source>
</evidence>
<gene>
    <name evidence="8" type="ORF">EUGRSUZ_F00404</name>
</gene>
<evidence type="ECO:0000256" key="3">
    <source>
        <dbReference type="ARBA" id="ARBA00022777"/>
    </source>
</evidence>
<evidence type="ECO:0000256" key="2">
    <source>
        <dbReference type="ARBA" id="ARBA00022741"/>
    </source>
</evidence>
<dbReference type="Gene3D" id="3.30.200.20">
    <property type="entry name" value="Phosphorylase Kinase, domain 1"/>
    <property type="match status" value="1"/>
</dbReference>
<feature type="domain" description="Protein kinase" evidence="7">
    <location>
        <begin position="61"/>
        <end position="364"/>
    </location>
</feature>
<keyword evidence="3" id="KW-0418">Kinase</keyword>
<dbReference type="AlphaFoldDB" id="A0A059BLM9"/>
<dbReference type="GO" id="GO:0004672">
    <property type="term" value="F:protein kinase activity"/>
    <property type="evidence" value="ECO:0000318"/>
    <property type="project" value="GO_Central"/>
</dbReference>
<dbReference type="PANTHER" id="PTHR46146:SF23">
    <property type="entry name" value="PROTEIN KINASE DOMAIN-CONTAINING PROTEIN"/>
    <property type="match status" value="1"/>
</dbReference>
<keyword evidence="1" id="KW-0808">Transferase</keyword>
<dbReference type="PANTHER" id="PTHR46146">
    <property type="entry name" value="SERINE/THREONINE-PROTEIN KINASE-LIKE PROTEIN CCR4"/>
    <property type="match status" value="1"/>
</dbReference>
<name>A0A059BLM9_EUCGR</name>
<dbReference type="Pfam" id="PF00069">
    <property type="entry name" value="Pkinase"/>
    <property type="match status" value="1"/>
</dbReference>